<evidence type="ECO:0000256" key="3">
    <source>
        <dbReference type="ARBA" id="ARBA00022729"/>
    </source>
</evidence>
<evidence type="ECO:0000259" key="7">
    <source>
        <dbReference type="Pfam" id="PF00263"/>
    </source>
</evidence>
<dbReference type="PANTHER" id="PTHR30332">
    <property type="entry name" value="PROBABLE GENERAL SECRETION PATHWAY PROTEIN D"/>
    <property type="match status" value="1"/>
</dbReference>
<evidence type="ECO:0000259" key="8">
    <source>
        <dbReference type="Pfam" id="PF03958"/>
    </source>
</evidence>
<dbReference type="InterPro" id="IPR049371">
    <property type="entry name" value="GspD-like_N0"/>
</dbReference>
<reference evidence="10" key="3">
    <citation type="submission" date="2019-06" db="EMBL/GenBank/DDBJ databases">
        <title>A comparative analysis of the Nautiliaceae.</title>
        <authorList>
            <person name="Grosche A."/>
            <person name="Smedile F."/>
            <person name="Vetriani C."/>
        </authorList>
    </citation>
    <scope>NUCLEOTIDE SEQUENCE</scope>
    <source>
        <strain evidence="10">TB6</strain>
    </source>
</reference>
<dbReference type="Pfam" id="PF03958">
    <property type="entry name" value="Secretin_N"/>
    <property type="match status" value="3"/>
</dbReference>
<evidence type="ECO:0000313" key="10">
    <source>
        <dbReference type="EMBL" id="QCI27410.1"/>
    </source>
</evidence>
<dbReference type="InterPro" id="IPR005644">
    <property type="entry name" value="NolW-like"/>
</dbReference>
<evidence type="ECO:0000256" key="5">
    <source>
        <dbReference type="RuleBase" id="RU004003"/>
    </source>
</evidence>
<reference evidence="13" key="1">
    <citation type="submission" date="2018-03" db="EMBL/GenBank/DDBJ databases">
        <title>A comparative analysis of the Nautiliaceae.</title>
        <authorList>
            <person name="Grosche A."/>
            <person name="Smedile F."/>
            <person name="Vetriani C."/>
        </authorList>
    </citation>
    <scope>NUCLEOTIDE SEQUENCE [LARGE SCALE GENOMIC DNA]</scope>
    <source>
        <strain evidence="13">TB6</strain>
    </source>
</reference>
<dbReference type="AlphaFoldDB" id="A0AAJ4RB63"/>
<dbReference type="PANTHER" id="PTHR30332:SF24">
    <property type="entry name" value="SECRETIN GSPD-RELATED"/>
    <property type="match status" value="1"/>
</dbReference>
<dbReference type="Proteomes" id="UP000298805">
    <property type="component" value="Chromosome"/>
</dbReference>
<dbReference type="RefSeq" id="WP_123353139.1">
    <property type="nucleotide sequence ID" value="NZ_CP027432.2"/>
</dbReference>
<evidence type="ECO:0000313" key="11">
    <source>
        <dbReference type="EMBL" id="ROR38847.1"/>
    </source>
</evidence>
<dbReference type="GO" id="GO:0015627">
    <property type="term" value="C:type II protein secretion system complex"/>
    <property type="evidence" value="ECO:0007669"/>
    <property type="project" value="TreeGrafter"/>
</dbReference>
<comment type="similarity">
    <text evidence="5">Belongs to the bacterial secretin family.</text>
</comment>
<proteinExistence type="inferred from homology"/>
<evidence type="ECO:0000259" key="9">
    <source>
        <dbReference type="Pfam" id="PF21305"/>
    </source>
</evidence>
<dbReference type="PRINTS" id="PR00811">
    <property type="entry name" value="BCTERIALGSPD"/>
</dbReference>
<dbReference type="InterPro" id="IPR050810">
    <property type="entry name" value="Bact_Secretion_Sys_Channel"/>
</dbReference>
<dbReference type="Gene3D" id="3.30.1370.120">
    <property type="match status" value="3"/>
</dbReference>
<keyword evidence="6" id="KW-0813">Transport</keyword>
<keyword evidence="2" id="KW-0812">Transmembrane</keyword>
<evidence type="ECO:0000256" key="2">
    <source>
        <dbReference type="ARBA" id="ARBA00022692"/>
    </source>
</evidence>
<keyword evidence="13" id="KW-1185">Reference proteome</keyword>
<feature type="domain" description="Type II/III secretion system secretin-like" evidence="7">
    <location>
        <begin position="385"/>
        <end position="543"/>
    </location>
</feature>
<keyword evidence="3" id="KW-0732">Signal</keyword>
<evidence type="ECO:0000256" key="4">
    <source>
        <dbReference type="ARBA" id="ARBA00023136"/>
    </source>
</evidence>
<dbReference type="Pfam" id="PF00263">
    <property type="entry name" value="Secretin"/>
    <property type="match status" value="1"/>
</dbReference>
<feature type="domain" description="NolW-like" evidence="8">
    <location>
        <begin position="111"/>
        <end position="171"/>
    </location>
</feature>
<dbReference type="GO" id="GO:0009306">
    <property type="term" value="P:protein secretion"/>
    <property type="evidence" value="ECO:0007669"/>
    <property type="project" value="InterPro"/>
</dbReference>
<organism evidence="11 12">
    <name type="scientific">Caminibacter pacificus</name>
    <dbReference type="NCBI Taxonomy" id="1424653"/>
    <lineage>
        <taxon>Bacteria</taxon>
        <taxon>Pseudomonadati</taxon>
        <taxon>Campylobacterota</taxon>
        <taxon>Epsilonproteobacteria</taxon>
        <taxon>Nautiliales</taxon>
        <taxon>Nautiliaceae</taxon>
        <taxon>Caminibacter</taxon>
    </lineage>
</organism>
<name>A0AAJ4RB63_9BACT</name>
<dbReference type="Proteomes" id="UP000272781">
    <property type="component" value="Unassembled WGS sequence"/>
</dbReference>
<dbReference type="InterPro" id="IPR004846">
    <property type="entry name" value="T2SS/T3SS_dom"/>
</dbReference>
<dbReference type="GO" id="GO:0009279">
    <property type="term" value="C:cell outer membrane"/>
    <property type="evidence" value="ECO:0007669"/>
    <property type="project" value="UniProtKB-SubCell"/>
</dbReference>
<dbReference type="EMBL" id="CP027432">
    <property type="protein sequence ID" value="QCI27410.1"/>
    <property type="molecule type" value="Genomic_DNA"/>
</dbReference>
<evidence type="ECO:0000256" key="6">
    <source>
        <dbReference type="RuleBase" id="RU004004"/>
    </source>
</evidence>
<evidence type="ECO:0000313" key="12">
    <source>
        <dbReference type="Proteomes" id="UP000272781"/>
    </source>
</evidence>
<dbReference type="EMBL" id="RJVK01000005">
    <property type="protein sequence ID" value="ROR38847.1"/>
    <property type="molecule type" value="Genomic_DNA"/>
</dbReference>
<dbReference type="InterPro" id="IPR038591">
    <property type="entry name" value="NolW-like_sf"/>
</dbReference>
<feature type="domain" description="GspD-like N0" evidence="9">
    <location>
        <begin position="20"/>
        <end position="89"/>
    </location>
</feature>
<gene>
    <name evidence="10" type="ORF">C6V80_00045</name>
    <name evidence="11" type="ORF">EDC58_1762</name>
</gene>
<protein>
    <submittedName>
        <fullName evidence="11">General secretion pathway protein D</fullName>
    </submittedName>
    <submittedName>
        <fullName evidence="10">Type II and III secretion system protein:NolW</fullName>
    </submittedName>
</protein>
<reference evidence="11 12" key="2">
    <citation type="submission" date="2018-11" db="EMBL/GenBank/DDBJ databases">
        <title>Genomic Encyclopedia of Type Strains, Phase IV (KMG-IV): sequencing the most valuable type-strain genomes for metagenomic binning, comparative biology and taxonomic classification.</title>
        <authorList>
            <person name="Goeker M."/>
        </authorList>
    </citation>
    <scope>NUCLEOTIDE SEQUENCE [LARGE SCALE GENOMIC DNA]</scope>
    <source>
        <strain evidence="11 12">DSM 27783</strain>
    </source>
</reference>
<feature type="domain" description="NolW-like" evidence="8">
    <location>
        <begin position="175"/>
        <end position="240"/>
    </location>
</feature>
<dbReference type="Pfam" id="PF21305">
    <property type="entry name" value="type_II_gspD_N0"/>
    <property type="match status" value="1"/>
</dbReference>
<evidence type="ECO:0000256" key="1">
    <source>
        <dbReference type="ARBA" id="ARBA00004370"/>
    </source>
</evidence>
<dbReference type="InterPro" id="IPR001775">
    <property type="entry name" value="GspD/PilQ"/>
</dbReference>
<keyword evidence="4" id="KW-0472">Membrane</keyword>
<evidence type="ECO:0000313" key="13">
    <source>
        <dbReference type="Proteomes" id="UP000298805"/>
    </source>
</evidence>
<feature type="domain" description="NolW-like" evidence="8">
    <location>
        <begin position="247"/>
        <end position="313"/>
    </location>
</feature>
<sequence>MKLIKLLPLIFVLTFAKVNLNFQNLDINDFIRMVAKITDKNILITQPLVGKVNFVSVKPVSESEVYDILLSVLKSKGYTIIKDGNVLKVVRSSEAIKEAPPLNSKFYEIQTAIIPLHNISARDAYTLVNYLVSRYGKIVLNIPKNLLIVTDYPKNIKLIKEIIAKIDNQKAKDVKFIHLKYTDAANIYGKIKDIANGIFDNKIYQYKIIADENSNTLIIVGEKRVVNKLYSIAKNLDIRPKPTNQITQVITLKNSDVTNVAKVLQNIIKVKFKKNPPSITAAKETNSLIIVGDLKQIQMLKMVISALDIPKQQVYVKAKILEISNSKASQIGAKFGIYAGSGENGLYTLSANLGGPAVAFNVADLGLAIPTLKQGIALGATLDLLETLGAAKKLSEPSILCINNTPSTIYVGKTVSVLTGKTTSTVTSESYTRQDIGLTLKITPRIDSDNKVSLKVESVIEDILPGSVVGLPTTSKREIKTTTIVNNGQSIIIGGLVKDNKDITIKKVPLLGDIPIIGAIFRHKEVNNDKTTLAIILTPYIIKKSSDLDKLRMTLSKLNALEKKFVKEYIKKHKITIKKPKKQITYDPANGYDYEER</sequence>
<accession>A0AAJ4RB63</accession>
<comment type="subcellular location">
    <subcellularLocation>
        <location evidence="6">Cell outer membrane</location>
    </subcellularLocation>
    <subcellularLocation>
        <location evidence="1">Membrane</location>
    </subcellularLocation>
</comment>